<evidence type="ECO:0000313" key="3">
    <source>
        <dbReference type="Proteomes" id="UP000499080"/>
    </source>
</evidence>
<keyword evidence="1" id="KW-0812">Transmembrane</keyword>
<name>A0A4Y2VZ29_ARAVE</name>
<reference evidence="2 3" key="1">
    <citation type="journal article" date="2019" name="Sci. Rep.">
        <title>Orb-weaving spider Araneus ventricosus genome elucidates the spidroin gene catalogue.</title>
        <authorList>
            <person name="Kono N."/>
            <person name="Nakamura H."/>
            <person name="Ohtoshi R."/>
            <person name="Moran D.A.P."/>
            <person name="Shinohara A."/>
            <person name="Yoshida Y."/>
            <person name="Fujiwara M."/>
            <person name="Mori M."/>
            <person name="Tomita M."/>
            <person name="Arakawa K."/>
        </authorList>
    </citation>
    <scope>NUCLEOTIDE SEQUENCE [LARGE SCALE GENOMIC DNA]</scope>
</reference>
<accession>A0A4Y2VZ29</accession>
<feature type="transmembrane region" description="Helical" evidence="1">
    <location>
        <begin position="55"/>
        <end position="72"/>
    </location>
</feature>
<keyword evidence="1" id="KW-1133">Transmembrane helix</keyword>
<dbReference type="AlphaFoldDB" id="A0A4Y2VZ29"/>
<gene>
    <name evidence="2" type="ORF">AVEN_268572_1</name>
</gene>
<dbReference type="EMBL" id="BGPR01053117">
    <property type="protein sequence ID" value="GBO29911.1"/>
    <property type="molecule type" value="Genomic_DNA"/>
</dbReference>
<dbReference type="Proteomes" id="UP000499080">
    <property type="component" value="Unassembled WGS sequence"/>
</dbReference>
<proteinExistence type="predicted"/>
<evidence type="ECO:0000256" key="1">
    <source>
        <dbReference type="SAM" id="Phobius"/>
    </source>
</evidence>
<keyword evidence="1" id="KW-0472">Membrane</keyword>
<keyword evidence="3" id="KW-1185">Reference proteome</keyword>
<organism evidence="2 3">
    <name type="scientific">Araneus ventricosus</name>
    <name type="common">Orbweaver spider</name>
    <name type="synonym">Epeira ventricosa</name>
    <dbReference type="NCBI Taxonomy" id="182803"/>
    <lineage>
        <taxon>Eukaryota</taxon>
        <taxon>Metazoa</taxon>
        <taxon>Ecdysozoa</taxon>
        <taxon>Arthropoda</taxon>
        <taxon>Chelicerata</taxon>
        <taxon>Arachnida</taxon>
        <taxon>Araneae</taxon>
        <taxon>Araneomorphae</taxon>
        <taxon>Entelegynae</taxon>
        <taxon>Araneoidea</taxon>
        <taxon>Araneidae</taxon>
        <taxon>Araneus</taxon>
    </lineage>
</organism>
<protein>
    <submittedName>
        <fullName evidence="2">Uncharacterized protein</fullName>
    </submittedName>
</protein>
<comment type="caution">
    <text evidence="2">The sequence shown here is derived from an EMBL/GenBank/DDBJ whole genome shotgun (WGS) entry which is preliminary data.</text>
</comment>
<evidence type="ECO:0000313" key="2">
    <source>
        <dbReference type="EMBL" id="GBO29911.1"/>
    </source>
</evidence>
<sequence>MEKSCSLKYHSRIANRSPCLKRRYNNRNTLNCFSQTIDSLGTLDRKGSQYKSKSVSPRVLVCSVWLFLFFLGPHGHFLGHPWDKKCYGNASVFDVSPLGCKSVLSSCYCCSNDFHRRPFPFTLCLNESLRREFFLNYMIIRRNVLVLNSMYKSKENTTSGHIEDRKSRSFKE</sequence>